<organism evidence="2 3">
    <name type="scientific">Leptidea sinapis</name>
    <dbReference type="NCBI Taxonomy" id="189913"/>
    <lineage>
        <taxon>Eukaryota</taxon>
        <taxon>Metazoa</taxon>
        <taxon>Ecdysozoa</taxon>
        <taxon>Arthropoda</taxon>
        <taxon>Hexapoda</taxon>
        <taxon>Insecta</taxon>
        <taxon>Pterygota</taxon>
        <taxon>Neoptera</taxon>
        <taxon>Endopterygota</taxon>
        <taxon>Lepidoptera</taxon>
        <taxon>Glossata</taxon>
        <taxon>Ditrysia</taxon>
        <taxon>Papilionoidea</taxon>
        <taxon>Pieridae</taxon>
        <taxon>Dismorphiinae</taxon>
        <taxon>Leptidea</taxon>
    </lineage>
</organism>
<reference evidence="2 3" key="1">
    <citation type="submission" date="2017-07" db="EMBL/GenBank/DDBJ databases">
        <authorList>
            <person name="Talla V."/>
            <person name="Backstrom N."/>
        </authorList>
    </citation>
    <scope>NUCLEOTIDE SEQUENCE [LARGE SCALE GENOMIC DNA]</scope>
</reference>
<keyword evidence="1" id="KW-0732">Signal</keyword>
<name>A0A5E4PWU0_9NEOP</name>
<evidence type="ECO:0000313" key="3">
    <source>
        <dbReference type="Proteomes" id="UP000324832"/>
    </source>
</evidence>
<evidence type="ECO:0000313" key="2">
    <source>
        <dbReference type="EMBL" id="VVC89399.1"/>
    </source>
</evidence>
<dbReference type="EMBL" id="FZQP02000537">
    <property type="protein sequence ID" value="VVC89399.1"/>
    <property type="molecule type" value="Genomic_DNA"/>
</dbReference>
<evidence type="ECO:0008006" key="4">
    <source>
        <dbReference type="Google" id="ProtNLM"/>
    </source>
</evidence>
<evidence type="ECO:0000256" key="1">
    <source>
        <dbReference type="SAM" id="SignalP"/>
    </source>
</evidence>
<proteinExistence type="predicted"/>
<gene>
    <name evidence="2" type="ORF">LSINAPIS_LOCUS2530</name>
</gene>
<accession>A0A5E4PWU0</accession>
<dbReference type="Proteomes" id="UP000324832">
    <property type="component" value="Unassembled WGS sequence"/>
</dbReference>
<sequence>MRRHCWLHLGCLWLVAAAAGSDSTVLRAFTQDKDYKALNDIATMTKGRTFARHKLHDSSLSSDDE</sequence>
<protein>
    <recommendedName>
        <fullName evidence="4">RxLR effector protein</fullName>
    </recommendedName>
</protein>
<feature type="signal peptide" evidence="1">
    <location>
        <begin position="1"/>
        <end position="23"/>
    </location>
</feature>
<feature type="chain" id="PRO_5023112431" description="RxLR effector protein" evidence="1">
    <location>
        <begin position="24"/>
        <end position="65"/>
    </location>
</feature>
<dbReference type="AlphaFoldDB" id="A0A5E4PWU0"/>
<keyword evidence="3" id="KW-1185">Reference proteome</keyword>